<comment type="caution">
    <text evidence="1">The sequence shown here is derived from an EMBL/GenBank/DDBJ whole genome shotgun (WGS) entry which is preliminary data.</text>
</comment>
<gene>
    <name evidence="2" type="ORF">E5676_scaffold155G00860</name>
    <name evidence="1" type="ORF">E6C27_scaffold1059G00080</name>
</gene>
<evidence type="ECO:0000313" key="1">
    <source>
        <dbReference type="EMBL" id="KAA0047749.1"/>
    </source>
</evidence>
<evidence type="ECO:0000313" key="3">
    <source>
        <dbReference type="Proteomes" id="UP000321393"/>
    </source>
</evidence>
<sequence>MDTRRPVGDFKKKPRWEDVNYVIDCINIKEYWLAVAADMRKCKMYVFDSMPNYVDKKLVDQALEMPARCIASLAIAIGVDLHSKQFRYGPWPKKQRETLTLTLQPAVAVAAVSPNRSAALGASSSLFEVAPLHCRQNVRDRQPSCEAPSCRITEQQPSSIVSRTSSAVRDRQAIFVEAVESSLGVNHKQPKPVRPQLDLCESARASCQHGSKPHTAPAESRLPFASRAYLPTEPPSFL</sequence>
<evidence type="ECO:0000313" key="4">
    <source>
        <dbReference type="Proteomes" id="UP000321947"/>
    </source>
</evidence>
<dbReference type="Proteomes" id="UP000321947">
    <property type="component" value="Unassembled WGS sequence"/>
</dbReference>
<organism evidence="1 3">
    <name type="scientific">Cucumis melo var. makuwa</name>
    <name type="common">Oriental melon</name>
    <dbReference type="NCBI Taxonomy" id="1194695"/>
    <lineage>
        <taxon>Eukaryota</taxon>
        <taxon>Viridiplantae</taxon>
        <taxon>Streptophyta</taxon>
        <taxon>Embryophyta</taxon>
        <taxon>Tracheophyta</taxon>
        <taxon>Spermatophyta</taxon>
        <taxon>Magnoliopsida</taxon>
        <taxon>eudicotyledons</taxon>
        <taxon>Gunneridae</taxon>
        <taxon>Pentapetalae</taxon>
        <taxon>rosids</taxon>
        <taxon>fabids</taxon>
        <taxon>Cucurbitales</taxon>
        <taxon>Cucurbitaceae</taxon>
        <taxon>Benincaseae</taxon>
        <taxon>Cucumis</taxon>
    </lineage>
</organism>
<dbReference type="InterPro" id="IPR038765">
    <property type="entry name" value="Papain-like_cys_pep_sf"/>
</dbReference>
<proteinExistence type="predicted"/>
<reference evidence="3 4" key="1">
    <citation type="submission" date="2019-08" db="EMBL/GenBank/DDBJ databases">
        <title>Draft genome sequences of two oriental melons (Cucumis melo L. var makuwa).</title>
        <authorList>
            <person name="Kwon S.-Y."/>
        </authorList>
    </citation>
    <scope>NUCLEOTIDE SEQUENCE [LARGE SCALE GENOMIC DNA]</scope>
    <source>
        <strain evidence="4">cv. Chang Bougi</strain>
        <strain evidence="3">cv. SW 3</strain>
        <tissue evidence="1">Leaf</tissue>
    </source>
</reference>
<name>A0A5A7U2T7_CUCMM</name>
<dbReference type="Proteomes" id="UP000321393">
    <property type="component" value="Unassembled WGS sequence"/>
</dbReference>
<dbReference type="OrthoDB" id="1834277at2759"/>
<dbReference type="EMBL" id="SSTD01015655">
    <property type="protein sequence ID" value="TYK02383.1"/>
    <property type="molecule type" value="Genomic_DNA"/>
</dbReference>
<protein>
    <submittedName>
        <fullName evidence="1">Ulp1-like peptidase</fullName>
    </submittedName>
</protein>
<accession>A0A5A7U2T7</accession>
<dbReference type="SUPFAM" id="SSF54001">
    <property type="entry name" value="Cysteine proteinases"/>
    <property type="match status" value="1"/>
</dbReference>
<dbReference type="AlphaFoldDB" id="A0A5A7U2T7"/>
<evidence type="ECO:0000313" key="2">
    <source>
        <dbReference type="EMBL" id="TYK02383.1"/>
    </source>
</evidence>
<dbReference type="EMBL" id="SSTE01013075">
    <property type="protein sequence ID" value="KAA0047749.1"/>
    <property type="molecule type" value="Genomic_DNA"/>
</dbReference>